<comment type="similarity">
    <text evidence="1 2">Belongs to the UPF0102 family.</text>
</comment>
<reference evidence="3" key="1">
    <citation type="journal article" date="2019" name="PLoS Negl. Trop. Dis.">
        <title>Revisiting the worldwide diversity of Leptospira species in the environment.</title>
        <authorList>
            <person name="Vincent A.T."/>
            <person name="Schiettekatte O."/>
            <person name="Bourhy P."/>
            <person name="Veyrier F.J."/>
            <person name="Picardeau M."/>
        </authorList>
    </citation>
    <scope>NUCLEOTIDE SEQUENCE [LARGE SCALE GENOMIC DNA]</scope>
    <source>
        <strain evidence="3">201702476</strain>
    </source>
</reference>
<accession>A0A4V3JQW2</accession>
<dbReference type="Gene3D" id="3.40.1350.10">
    <property type="match status" value="1"/>
</dbReference>
<name>A0A4V3JQW2_9LEPT</name>
<evidence type="ECO:0000313" key="3">
    <source>
        <dbReference type="EMBL" id="TGL57416.1"/>
    </source>
</evidence>
<dbReference type="InterPro" id="IPR003509">
    <property type="entry name" value="UPF0102_YraN-like"/>
</dbReference>
<organism evidence="3 4">
    <name type="scientific">Leptospira ognonensis</name>
    <dbReference type="NCBI Taxonomy" id="2484945"/>
    <lineage>
        <taxon>Bacteria</taxon>
        <taxon>Pseudomonadati</taxon>
        <taxon>Spirochaetota</taxon>
        <taxon>Spirochaetia</taxon>
        <taxon>Leptospirales</taxon>
        <taxon>Leptospiraceae</taxon>
        <taxon>Leptospira</taxon>
    </lineage>
</organism>
<dbReference type="EMBL" id="RQGD01000035">
    <property type="protein sequence ID" value="TGL57416.1"/>
    <property type="molecule type" value="Genomic_DNA"/>
</dbReference>
<dbReference type="AlphaFoldDB" id="A0A4V3JQW2"/>
<comment type="caution">
    <text evidence="3">The sequence shown here is derived from an EMBL/GenBank/DDBJ whole genome shotgun (WGS) entry which is preliminary data.</text>
</comment>
<dbReference type="InterPro" id="IPR011335">
    <property type="entry name" value="Restrct_endonuc-II-like"/>
</dbReference>
<evidence type="ECO:0000256" key="1">
    <source>
        <dbReference type="ARBA" id="ARBA00006738"/>
    </source>
</evidence>
<gene>
    <name evidence="3" type="ORF">EHQ58_14100</name>
</gene>
<dbReference type="PANTHER" id="PTHR34039">
    <property type="entry name" value="UPF0102 PROTEIN YRAN"/>
    <property type="match status" value="1"/>
</dbReference>
<evidence type="ECO:0000256" key="2">
    <source>
        <dbReference type="HAMAP-Rule" id="MF_00048"/>
    </source>
</evidence>
<dbReference type="SUPFAM" id="SSF52980">
    <property type="entry name" value="Restriction endonuclease-like"/>
    <property type="match status" value="1"/>
</dbReference>
<proteinExistence type="inferred from homology"/>
<dbReference type="PANTHER" id="PTHR34039:SF1">
    <property type="entry name" value="UPF0102 PROTEIN YRAN"/>
    <property type="match status" value="1"/>
</dbReference>
<keyword evidence="4" id="KW-1185">Reference proteome</keyword>
<dbReference type="InterPro" id="IPR011856">
    <property type="entry name" value="tRNA_endonuc-like_dom_sf"/>
</dbReference>
<protein>
    <recommendedName>
        <fullName evidence="2">UPF0102 protein EHQ58_14100</fullName>
    </recommendedName>
</protein>
<dbReference type="GO" id="GO:0003676">
    <property type="term" value="F:nucleic acid binding"/>
    <property type="evidence" value="ECO:0007669"/>
    <property type="project" value="InterPro"/>
</dbReference>
<dbReference type="RefSeq" id="WP_135624539.1">
    <property type="nucleotide sequence ID" value="NZ_RQGD01000035.1"/>
</dbReference>
<dbReference type="Pfam" id="PF02021">
    <property type="entry name" value="UPF0102"/>
    <property type="match status" value="1"/>
</dbReference>
<sequence>MPRKNIELGKLGESLAVDYLQNQGHTILFQNYRNQFGEIDIISLCDDVLFCIEVKYRTHTIHFHPLEVFNETKQRRLRKLYYYLIKEHPPLSHLTVSFSLAHLNEKREVYFYSHLF</sequence>
<dbReference type="HAMAP" id="MF_00048">
    <property type="entry name" value="UPF0102"/>
    <property type="match status" value="1"/>
</dbReference>
<evidence type="ECO:0000313" key="4">
    <source>
        <dbReference type="Proteomes" id="UP000297693"/>
    </source>
</evidence>
<dbReference type="OrthoDB" id="9802516at2"/>
<dbReference type="Proteomes" id="UP000297693">
    <property type="component" value="Unassembled WGS sequence"/>
</dbReference>